<dbReference type="GO" id="GO:0030175">
    <property type="term" value="C:filopodium"/>
    <property type="evidence" value="ECO:0007669"/>
    <property type="project" value="UniProtKB-SubCell"/>
</dbReference>
<dbReference type="AlphaFoldDB" id="A0A9Q0MGZ3"/>
<feature type="compositionally biased region" description="Acidic residues" evidence="13">
    <location>
        <begin position="549"/>
        <end position="563"/>
    </location>
</feature>
<dbReference type="Gene3D" id="2.30.30.40">
    <property type="entry name" value="SH3 Domains"/>
    <property type="match status" value="1"/>
</dbReference>
<dbReference type="Pfam" id="PF19426">
    <property type="entry name" value="MIER1_3_C"/>
    <property type="match status" value="1"/>
</dbReference>
<feature type="region of interest" description="Disordered" evidence="13">
    <location>
        <begin position="897"/>
        <end position="931"/>
    </location>
</feature>
<dbReference type="GO" id="GO:0017124">
    <property type="term" value="F:SH3 domain binding"/>
    <property type="evidence" value="ECO:0007669"/>
    <property type="project" value="TreeGrafter"/>
</dbReference>
<dbReference type="PANTHER" id="PTHR10460">
    <property type="entry name" value="ABL INTERACTOR FAMILY MEMBER"/>
    <property type="match status" value="1"/>
</dbReference>
<evidence type="ECO:0000256" key="8">
    <source>
        <dbReference type="ARBA" id="ARBA00023054"/>
    </source>
</evidence>
<dbReference type="InterPro" id="IPR028457">
    <property type="entry name" value="ABI"/>
</dbReference>
<feature type="compositionally biased region" description="Polar residues" evidence="13">
    <location>
        <begin position="511"/>
        <end position="521"/>
    </location>
</feature>
<keyword evidence="6" id="KW-0963">Cytoplasm</keyword>
<dbReference type="InterPro" id="IPR001452">
    <property type="entry name" value="SH3_domain"/>
</dbReference>
<dbReference type="InterPro" id="IPR000949">
    <property type="entry name" value="ELM2_dom"/>
</dbReference>
<feature type="compositionally biased region" description="Basic and acidic residues" evidence="13">
    <location>
        <begin position="494"/>
        <end position="509"/>
    </location>
</feature>
<dbReference type="InterPro" id="IPR045787">
    <property type="entry name" value="MIER1/3_C"/>
</dbReference>
<keyword evidence="7" id="KW-0597">Phosphoprotein</keyword>
<dbReference type="SMART" id="SM01189">
    <property type="entry name" value="ELM2"/>
    <property type="match status" value="1"/>
</dbReference>
<feature type="region of interest" description="Disordered" evidence="13">
    <location>
        <begin position="493"/>
        <end position="564"/>
    </location>
</feature>
<dbReference type="PROSITE" id="PS50002">
    <property type="entry name" value="SH3"/>
    <property type="match status" value="1"/>
</dbReference>
<evidence type="ECO:0000256" key="5">
    <source>
        <dbReference type="ARBA" id="ARBA00022443"/>
    </source>
</evidence>
<feature type="compositionally biased region" description="Polar residues" evidence="13">
    <location>
        <begin position="769"/>
        <end position="793"/>
    </location>
</feature>
<proteinExistence type="inferred from homology"/>
<evidence type="ECO:0000256" key="7">
    <source>
        <dbReference type="ARBA" id="ARBA00022553"/>
    </source>
</evidence>
<evidence type="ECO:0008006" key="19">
    <source>
        <dbReference type="Google" id="ProtNLM"/>
    </source>
</evidence>
<feature type="compositionally biased region" description="Low complexity" evidence="13">
    <location>
        <begin position="522"/>
        <end position="535"/>
    </location>
</feature>
<dbReference type="PROSITE" id="PS51156">
    <property type="entry name" value="ELM2"/>
    <property type="match status" value="1"/>
</dbReference>
<evidence type="ECO:0000256" key="9">
    <source>
        <dbReference type="ARBA" id="ARBA00023212"/>
    </source>
</evidence>
<dbReference type="Gene3D" id="4.10.1240.50">
    <property type="match status" value="1"/>
</dbReference>
<evidence type="ECO:0000313" key="18">
    <source>
        <dbReference type="Proteomes" id="UP001142055"/>
    </source>
</evidence>
<keyword evidence="10" id="KW-0539">Nucleus</keyword>
<feature type="compositionally biased region" description="Low complexity" evidence="13">
    <location>
        <begin position="758"/>
        <end position="768"/>
    </location>
</feature>
<dbReference type="SUPFAM" id="SSF50044">
    <property type="entry name" value="SH3-domain"/>
    <property type="match status" value="1"/>
</dbReference>
<feature type="domain" description="SH3" evidence="14">
    <location>
        <begin position="389"/>
        <end position="451"/>
    </location>
</feature>
<feature type="domain" description="ELM2" evidence="16">
    <location>
        <begin position="568"/>
        <end position="676"/>
    </location>
</feature>
<dbReference type="EMBL" id="JAPWDV010000001">
    <property type="protein sequence ID" value="KAJ6225629.1"/>
    <property type="molecule type" value="Genomic_DNA"/>
</dbReference>
<dbReference type="Pfam" id="PF01448">
    <property type="entry name" value="ELM2"/>
    <property type="match status" value="1"/>
</dbReference>
<keyword evidence="9" id="KW-0206">Cytoskeleton</keyword>
<evidence type="ECO:0000256" key="2">
    <source>
        <dbReference type="ARBA" id="ARBA00004486"/>
    </source>
</evidence>
<evidence type="ECO:0000256" key="10">
    <source>
        <dbReference type="ARBA" id="ARBA00023242"/>
    </source>
</evidence>
<accession>A0A9Q0MGZ3</accession>
<dbReference type="GO" id="GO:0031209">
    <property type="term" value="C:SCAR complex"/>
    <property type="evidence" value="ECO:0007669"/>
    <property type="project" value="TreeGrafter"/>
</dbReference>
<dbReference type="InterPro" id="IPR012849">
    <property type="entry name" value="Abl-interactor_HHR_dom"/>
</dbReference>
<evidence type="ECO:0000256" key="1">
    <source>
        <dbReference type="ARBA" id="ARBA00004245"/>
    </source>
</evidence>
<feature type="region of interest" description="Disordered" evidence="13">
    <location>
        <begin position="758"/>
        <end position="793"/>
    </location>
</feature>
<evidence type="ECO:0000313" key="17">
    <source>
        <dbReference type="EMBL" id="KAJ6225629.1"/>
    </source>
</evidence>
<evidence type="ECO:0000256" key="13">
    <source>
        <dbReference type="SAM" id="MobiDB-lite"/>
    </source>
</evidence>
<dbReference type="PANTHER" id="PTHR10460:SF0">
    <property type="entry name" value="ABELSON INTERACTING PROTEIN, ISOFORM D"/>
    <property type="match status" value="1"/>
</dbReference>
<dbReference type="PROSITE" id="PS50192">
    <property type="entry name" value="T_SNARE"/>
    <property type="match status" value="1"/>
</dbReference>
<gene>
    <name evidence="17" type="ORF">RDWZM_004174</name>
</gene>
<evidence type="ECO:0000256" key="12">
    <source>
        <dbReference type="PROSITE-ProRule" id="PRU00192"/>
    </source>
</evidence>
<reference evidence="17" key="1">
    <citation type="submission" date="2022-12" db="EMBL/GenBank/DDBJ databases">
        <title>Genome assemblies of Blomia tropicalis.</title>
        <authorList>
            <person name="Cui Y."/>
        </authorList>
    </citation>
    <scope>NUCLEOTIDE SEQUENCE</scope>
    <source>
        <tissue evidence="17">Adult mites</tissue>
    </source>
</reference>
<feature type="compositionally biased region" description="Polar residues" evidence="13">
    <location>
        <begin position="536"/>
        <end position="547"/>
    </location>
</feature>
<keyword evidence="5 12" id="KW-0728">SH3 domain</keyword>
<dbReference type="GO" id="GO:0030027">
    <property type="term" value="C:lamellipodium"/>
    <property type="evidence" value="ECO:0007669"/>
    <property type="project" value="UniProtKB-SubCell"/>
</dbReference>
<dbReference type="Pfam" id="PF00018">
    <property type="entry name" value="SH3_1"/>
    <property type="match status" value="1"/>
</dbReference>
<dbReference type="Gene3D" id="6.10.140.1620">
    <property type="match status" value="1"/>
</dbReference>
<protein>
    <recommendedName>
        <fullName evidence="19">SH3 domain-containing protein</fullName>
    </recommendedName>
</protein>
<dbReference type="InterPro" id="IPR036028">
    <property type="entry name" value="SH3-like_dom_sf"/>
</dbReference>
<feature type="domain" description="T-SNARE coiled-coil homology" evidence="15">
    <location>
        <begin position="70"/>
        <end position="132"/>
    </location>
</feature>
<organism evidence="17 18">
    <name type="scientific">Blomia tropicalis</name>
    <name type="common">Mite</name>
    <dbReference type="NCBI Taxonomy" id="40697"/>
    <lineage>
        <taxon>Eukaryota</taxon>
        <taxon>Metazoa</taxon>
        <taxon>Ecdysozoa</taxon>
        <taxon>Arthropoda</taxon>
        <taxon>Chelicerata</taxon>
        <taxon>Arachnida</taxon>
        <taxon>Acari</taxon>
        <taxon>Acariformes</taxon>
        <taxon>Sarcoptiformes</taxon>
        <taxon>Astigmata</taxon>
        <taxon>Glycyphagoidea</taxon>
        <taxon>Echimyopodidae</taxon>
        <taxon>Blomia</taxon>
    </lineage>
</organism>
<comment type="similarity">
    <text evidence="4">Belongs to the ABI family.</text>
</comment>
<dbReference type="Pfam" id="PF07815">
    <property type="entry name" value="Abi_HHR"/>
    <property type="match status" value="1"/>
</dbReference>
<evidence type="ECO:0000259" key="16">
    <source>
        <dbReference type="PROSITE" id="PS51156"/>
    </source>
</evidence>
<dbReference type="GO" id="GO:0001764">
    <property type="term" value="P:neuron migration"/>
    <property type="evidence" value="ECO:0007669"/>
    <property type="project" value="TreeGrafter"/>
</dbReference>
<dbReference type="Proteomes" id="UP001142055">
    <property type="component" value="Chromosome 1"/>
</dbReference>
<keyword evidence="18" id="KW-1185">Reference proteome</keyword>
<evidence type="ECO:0000256" key="3">
    <source>
        <dbReference type="ARBA" id="ARBA00004510"/>
    </source>
</evidence>
<evidence type="ECO:0000256" key="4">
    <source>
        <dbReference type="ARBA" id="ARBA00010020"/>
    </source>
</evidence>
<comment type="subcellular location">
    <subcellularLocation>
        <location evidence="2">Cell projection</location>
        <location evidence="2">Filopodium</location>
    </subcellularLocation>
    <subcellularLocation>
        <location evidence="3">Cell projection</location>
        <location evidence="3">Lamellipodium</location>
    </subcellularLocation>
    <subcellularLocation>
        <location evidence="1">Cytoplasm</location>
        <location evidence="1">Cytoskeleton</location>
    </subcellularLocation>
</comment>
<dbReference type="SMART" id="SM00326">
    <property type="entry name" value="SH3"/>
    <property type="match status" value="1"/>
</dbReference>
<evidence type="ECO:0000259" key="14">
    <source>
        <dbReference type="PROSITE" id="PS50002"/>
    </source>
</evidence>
<evidence type="ECO:0000259" key="15">
    <source>
        <dbReference type="PROSITE" id="PS50192"/>
    </source>
</evidence>
<feature type="region of interest" description="Disordered" evidence="13">
    <location>
        <begin position="223"/>
        <end position="242"/>
    </location>
</feature>
<name>A0A9Q0MGZ3_BLOTA</name>
<keyword evidence="8" id="KW-0175">Coiled coil</keyword>
<sequence length="931" mass="101836">MEQKVQENGNDHVGANGSSVQANSNLEDLVTLLRTEIPDGRQTLLDTQSNLEKVADYCASAYLDSNDKRIAFEKTKNYTTHSLASVAYQINTLAYNLLHMLDLQTNQISEMESQVNYITQKVNFHKEKVARREIALLTSAKTTARRPKVLAPANKEKQGKYIRKPIDYSLLDDIGHGIKLPDAQTLYRTSSSSGSTGRLSGIQTIGPKNLMNSLSHYHHYNTLGGGSGPAPTTKPPTPPQAVRSGYGTLGRSAGSKEYRALAPPIAPPQVPKNYEPNYPIGHPKNSFNSSTRNVGSNYSALPHAMNGTQYGIGQQQQQGHYGYTGNGISSGTLNSNSSVQYGQSAMVHPIAGGTTPPPPPPPNDMINPNDHLPDPPAHLQHQHSSIYDSRNNTVIAIYDYVADKDDELTFQENSVIYVTKKNDDGWYEGIMNGNDSDQDFDPSAEMLVNDFDDEHTLDEEEAIGEEDAKEEIDELTKEGNMPIEELLAMYGVGNEKDGNKTSDTIEEKGNNPGQSGTPHLTSQQSANASSSASVSGRITSGGSFANMSDSDDSESDDEFSANEDEWRRTIQVGSDYQAVIPEGLCSYTEQELREQESTIYVESRREQKRDILVWKPTTIDDEQLDEYVKMYDGFYDEETPILPIGEHNRDDDHALYLLLLCDYNIAEALKRHQLNPNPPAGATPKTERHDQFVTKFRVEKKKYALHPGTTDYMDRFLDEQENMTVNSSNLGNSIVSSHNAGSLLSSAASHHQLNHLNISSSSSRQSNSTHGISSAQSKGYHQNSMTHSSKNDSYVFGNNSASVTITSGNNMRTINVNASGEPQTILINDSDFKPSNQSDKPIVVCTGNSGSSSSNKSNYFHNNNSSHNHASMPSSDTTTTIVVGKNPVVIDGVWVSSSSSSTGTTSNSPTSLSTPSVSIYKIPNNSSGFNR</sequence>
<evidence type="ECO:0000256" key="6">
    <source>
        <dbReference type="ARBA" id="ARBA00022490"/>
    </source>
</evidence>
<dbReference type="GO" id="GO:0005856">
    <property type="term" value="C:cytoskeleton"/>
    <property type="evidence" value="ECO:0007669"/>
    <property type="project" value="UniProtKB-SubCell"/>
</dbReference>
<dbReference type="InterPro" id="IPR000727">
    <property type="entry name" value="T_SNARE_dom"/>
</dbReference>
<feature type="compositionally biased region" description="Low complexity" evidence="13">
    <location>
        <begin position="897"/>
        <end position="918"/>
    </location>
</feature>
<comment type="caution">
    <text evidence="17">The sequence shown here is derived from an EMBL/GenBank/DDBJ whole genome shotgun (WGS) entry which is preliminary data.</text>
</comment>
<keyword evidence="11" id="KW-0966">Cell projection</keyword>
<feature type="region of interest" description="Disordered" evidence="13">
    <location>
        <begin position="1"/>
        <end position="20"/>
    </location>
</feature>
<evidence type="ECO:0000256" key="11">
    <source>
        <dbReference type="ARBA" id="ARBA00023273"/>
    </source>
</evidence>
<dbReference type="GO" id="GO:0035591">
    <property type="term" value="F:signaling adaptor activity"/>
    <property type="evidence" value="ECO:0007669"/>
    <property type="project" value="TreeGrafter"/>
</dbReference>